<dbReference type="Proteomes" id="UP000610124">
    <property type="component" value="Unassembled WGS sequence"/>
</dbReference>
<accession>A0A8H9HZN8</accession>
<feature type="compositionally biased region" description="Basic and acidic residues" evidence="1">
    <location>
        <begin position="19"/>
        <end position="29"/>
    </location>
</feature>
<reference evidence="2" key="2">
    <citation type="submission" date="2020-09" db="EMBL/GenBank/DDBJ databases">
        <authorList>
            <person name="Sun Q."/>
            <person name="Ohkuma M."/>
        </authorList>
    </citation>
    <scope>NUCLEOTIDE SEQUENCE</scope>
    <source>
        <strain evidence="2">JCM 4434</strain>
    </source>
</reference>
<sequence>MRAGCGGRCGARLRRRSGRGLDSRADRPPTVHRPPPSAHRTSITRSPSDRLPEEPMPDRITYLVVPGYQNSGPAHWQTRWEAAEPEAFRRVEQADWDHPEQQDWAARVDAAVAAAAVEGPVVLVAHSLGCITAARWVAGASSERTAAVRGALLVAPADVDTAEVPELLGFRPVALERFPFPTVVVSSTDDPWVTPARAREFAAAWGASHVEAGAYGHLNSESGLGDWPEGRKLLAEL</sequence>
<evidence type="ECO:0000256" key="1">
    <source>
        <dbReference type="SAM" id="MobiDB-lite"/>
    </source>
</evidence>
<feature type="compositionally biased region" description="Basic and acidic residues" evidence="1">
    <location>
        <begin position="47"/>
        <end position="56"/>
    </location>
</feature>
<dbReference type="GO" id="GO:0016787">
    <property type="term" value="F:hydrolase activity"/>
    <property type="evidence" value="ECO:0007669"/>
    <property type="project" value="InterPro"/>
</dbReference>
<feature type="region of interest" description="Disordered" evidence="1">
    <location>
        <begin position="1"/>
        <end position="56"/>
    </location>
</feature>
<evidence type="ECO:0008006" key="4">
    <source>
        <dbReference type="Google" id="ProtNLM"/>
    </source>
</evidence>
<organism evidence="2 3">
    <name type="scientific">Kitasatospora aureofaciens</name>
    <name type="common">Streptomyces aureofaciens</name>
    <dbReference type="NCBI Taxonomy" id="1894"/>
    <lineage>
        <taxon>Bacteria</taxon>
        <taxon>Bacillati</taxon>
        <taxon>Actinomycetota</taxon>
        <taxon>Actinomycetes</taxon>
        <taxon>Kitasatosporales</taxon>
        <taxon>Streptomycetaceae</taxon>
        <taxon>Kitasatospora</taxon>
    </lineage>
</organism>
<dbReference type="Pfam" id="PF06821">
    <property type="entry name" value="Ser_hydrolase"/>
    <property type="match status" value="1"/>
</dbReference>
<dbReference type="Gene3D" id="3.40.50.1820">
    <property type="entry name" value="alpha/beta hydrolase"/>
    <property type="match status" value="1"/>
</dbReference>
<dbReference type="AlphaFoldDB" id="A0A8H9HZN8"/>
<gene>
    <name evidence="2" type="ORF">GCM10010502_47450</name>
</gene>
<evidence type="ECO:0000313" key="3">
    <source>
        <dbReference type="Proteomes" id="UP000610124"/>
    </source>
</evidence>
<evidence type="ECO:0000313" key="2">
    <source>
        <dbReference type="EMBL" id="GGU88959.1"/>
    </source>
</evidence>
<name>A0A8H9HZN8_KITAU</name>
<dbReference type="SUPFAM" id="SSF53474">
    <property type="entry name" value="alpha/beta-Hydrolases"/>
    <property type="match status" value="1"/>
</dbReference>
<dbReference type="InterPro" id="IPR029058">
    <property type="entry name" value="AB_hydrolase_fold"/>
</dbReference>
<protein>
    <recommendedName>
        <fullName evidence="4">Alpha/beta hydrolase</fullName>
    </recommendedName>
</protein>
<proteinExistence type="predicted"/>
<reference evidence="2" key="1">
    <citation type="journal article" date="2014" name="Int. J. Syst. Evol. Microbiol.">
        <title>Complete genome sequence of Corynebacterium casei LMG S-19264T (=DSM 44701T), isolated from a smear-ripened cheese.</title>
        <authorList>
            <consortium name="US DOE Joint Genome Institute (JGI-PGF)"/>
            <person name="Walter F."/>
            <person name="Albersmeier A."/>
            <person name="Kalinowski J."/>
            <person name="Ruckert C."/>
        </authorList>
    </citation>
    <scope>NUCLEOTIDE SEQUENCE</scope>
    <source>
        <strain evidence="2">JCM 4434</strain>
    </source>
</reference>
<comment type="caution">
    <text evidence="2">The sequence shown here is derived from an EMBL/GenBank/DDBJ whole genome shotgun (WGS) entry which is preliminary data.</text>
</comment>
<dbReference type="EMBL" id="BMUB01000011">
    <property type="protein sequence ID" value="GGU88959.1"/>
    <property type="molecule type" value="Genomic_DNA"/>
</dbReference>
<dbReference type="InterPro" id="IPR010662">
    <property type="entry name" value="RBBP9/YdeN"/>
</dbReference>